<dbReference type="PROSITE" id="PS50097">
    <property type="entry name" value="BTB"/>
    <property type="match status" value="1"/>
</dbReference>
<dbReference type="Gene3D" id="1.20.120.1960">
    <property type="entry name" value="QSOX sulfhydryl oxidase domain"/>
    <property type="match status" value="1"/>
</dbReference>
<evidence type="ECO:0000256" key="11">
    <source>
        <dbReference type="ARBA" id="ARBA00048864"/>
    </source>
</evidence>
<dbReference type="InterPro" id="IPR017905">
    <property type="entry name" value="ERV/ALR_sulphydryl_oxidase"/>
</dbReference>
<accession>A0A556V3H4</accession>
<evidence type="ECO:0000259" key="15">
    <source>
        <dbReference type="PROSITE" id="PS51324"/>
    </source>
</evidence>
<evidence type="ECO:0000256" key="2">
    <source>
        <dbReference type="ARBA" id="ARBA00006041"/>
    </source>
</evidence>
<feature type="region of interest" description="Disordered" evidence="13">
    <location>
        <begin position="788"/>
        <end position="821"/>
    </location>
</feature>
<feature type="compositionally biased region" description="Acidic residues" evidence="13">
    <location>
        <begin position="1132"/>
        <end position="1143"/>
    </location>
</feature>
<keyword evidence="8 12" id="KW-0560">Oxidoreductase</keyword>
<evidence type="ECO:0000256" key="1">
    <source>
        <dbReference type="ARBA" id="ARBA00001974"/>
    </source>
</evidence>
<dbReference type="InterPro" id="IPR036249">
    <property type="entry name" value="Thioredoxin-like_sf"/>
</dbReference>
<evidence type="ECO:0000256" key="8">
    <source>
        <dbReference type="ARBA" id="ARBA00023002"/>
    </source>
</evidence>
<keyword evidence="12" id="KW-0812">Transmembrane</keyword>
<dbReference type="InterPro" id="IPR042568">
    <property type="entry name" value="QSOX_FAD-bd_sf"/>
</dbReference>
<feature type="compositionally biased region" description="Polar residues" evidence="13">
    <location>
        <begin position="796"/>
        <end position="810"/>
    </location>
</feature>
<dbReference type="PROSITE" id="PS51457">
    <property type="entry name" value="BEN"/>
    <property type="match status" value="1"/>
</dbReference>
<dbReference type="FunFam" id="1.20.120.1960:FF:000001">
    <property type="entry name" value="Sulfhydryl oxidase"/>
    <property type="match status" value="1"/>
</dbReference>
<dbReference type="GO" id="GO:0000139">
    <property type="term" value="C:Golgi membrane"/>
    <property type="evidence" value="ECO:0007669"/>
    <property type="project" value="TreeGrafter"/>
</dbReference>
<keyword evidence="3" id="KW-1017">Isopeptide bond</keyword>
<dbReference type="Gene3D" id="1.20.120.310">
    <property type="entry name" value="ERV/ALR sulfhydryl oxidase domain"/>
    <property type="match status" value="1"/>
</dbReference>
<keyword evidence="12" id="KW-1133">Transmembrane helix</keyword>
<comment type="similarity">
    <text evidence="2 12">Belongs to the quiescin-sulfhydryl oxidase (QSOX) family.</text>
</comment>
<evidence type="ECO:0000256" key="7">
    <source>
        <dbReference type="ARBA" id="ARBA00022843"/>
    </source>
</evidence>
<feature type="region of interest" description="Disordered" evidence="13">
    <location>
        <begin position="703"/>
        <end position="722"/>
    </location>
</feature>
<dbReference type="SUPFAM" id="SSF52833">
    <property type="entry name" value="Thioredoxin-like"/>
    <property type="match status" value="1"/>
</dbReference>
<sequence length="1143" mass="128268">MLLNSSSAWLVQFYSSWCGHCINYSPTWKVLAEDVKDWSQAIRIGVLDCANQKNFDICKEFEVQFYPTFQELIERSRQTEDIQSLFGLKSDHYTAVLMEDEESFVGREVILDLMPYEGVVVKRTLNSDKVLMDKLGITTVPAVYLFYPNGTHKSMNVQKKIRFFFSSLLKLLPEVRRKLPPLFQQPKQSEIKNLNTSELLKEIDRSKVYMVDLESGLQYLLRVELATHSALEGARLKTFKDLVTVLSKLFPGRESVVKLLETLLEWLINLPLHKIPYQAILDLTNNKMRISGLHLSERMQWVGCQSSSLPLRGYPCSLWTLFHVLTVQAASRPDALANTALENDPLAVLQTMRKYIGTFFGCRVCGKTFEAMAQESMSQVKSLDEAVLWLWKKHNQVNARLAGSMSEDPMFPKTQWPTPDLCPTCHEEENGLRVWNEKMVLAFLKKHYSAANISPKYTSEIHPEADTVKTTIVNKSTPSSVRNKGLPSLEDVPKQIKHTDKREPVGIQKEPNIPFLGLGFSGVDMSLCVLLYAFSCVFLMLLFFFFRVRSKRWKIKNHRLCPLGILLRSEAGAMSQLLHMEIPNFGSAVLDSLNEQRLLGQHCDVAIMVNGQAFKAHRAVLAASSLYFRDLFSDSSQTLFELPSSVAPSCFQQILSFCYTGRMTVTASDQLMVMYTAGYLQIQNIVERGMDLMFKANAPFCDSQTSATDDPPSPNNNNASLLLGDRPTAVCKIKEEKLETPVCTQSGELKQIDDDAKGFRSRSLRASALFYTTGAGNGTLSVVHPYELSSRDHSSPGASSLPTTDSPTSHQNEEEDFEDDAYDNLTSGKIYGVSASLYGMHEKMEVSSLPPSLESRFCTLLGGDREALPAGLISQIGYRCHPALYTEGDPGERLELIAGSGVFMTRGQLMNCHLCAGVKHKVLLRRLLAAFFDRNTLADSCGTGIRSSNCDPNRKPLDSRILNTVKLYCQNFAPNFKESEMNVIAADMCTNARRVRKRWLPKIKSMLPEAIEVYRGSVVLGQVDGVTQPSPSFLFDSDFKHLAQANLTLEQHLYGDCRDTLRNHFPGAVMEERASTESNKAETLRPRSRDNPEDVAQRQVENSEREGTVLALNPASKRVDGDSSSPKSQQEEQNEEAALVEDQ</sequence>
<feature type="domain" description="ERV/ALR sulfhydryl oxidase" evidence="15">
    <location>
        <begin position="306"/>
        <end position="416"/>
    </location>
</feature>
<dbReference type="PROSITE" id="PS51352">
    <property type="entry name" value="THIOREDOXIN_2"/>
    <property type="match status" value="1"/>
</dbReference>
<dbReference type="GO" id="GO:0003756">
    <property type="term" value="F:protein disulfide isomerase activity"/>
    <property type="evidence" value="ECO:0007669"/>
    <property type="project" value="TreeGrafter"/>
</dbReference>
<dbReference type="PROSITE" id="PS51324">
    <property type="entry name" value="ERV_ALR"/>
    <property type="match status" value="1"/>
</dbReference>
<dbReference type="EC" id="1.8.3.2" evidence="12"/>
<keyword evidence="10" id="KW-0325">Glycoprotein</keyword>
<dbReference type="FunFam" id="1.20.120.310:FF:000001">
    <property type="entry name" value="Sulfhydryl oxidase"/>
    <property type="match status" value="1"/>
</dbReference>
<dbReference type="InterPro" id="IPR040986">
    <property type="entry name" value="QSOX_FAD-bd_dom"/>
</dbReference>
<evidence type="ECO:0000256" key="9">
    <source>
        <dbReference type="ARBA" id="ARBA00023157"/>
    </source>
</evidence>
<dbReference type="InterPro" id="IPR011333">
    <property type="entry name" value="SKP1/BTB/POZ_sf"/>
</dbReference>
<evidence type="ECO:0000256" key="5">
    <source>
        <dbReference type="ARBA" id="ARBA00022729"/>
    </source>
</evidence>
<evidence type="ECO:0000259" key="16">
    <source>
        <dbReference type="PROSITE" id="PS51352"/>
    </source>
</evidence>
<dbReference type="AlphaFoldDB" id="A0A556V3H4"/>
<evidence type="ECO:0000256" key="13">
    <source>
        <dbReference type="SAM" id="MobiDB-lite"/>
    </source>
</evidence>
<dbReference type="Gene3D" id="1.10.10.2590">
    <property type="entry name" value="BEN domain"/>
    <property type="match status" value="1"/>
</dbReference>
<keyword evidence="9" id="KW-1015">Disulfide bond</keyword>
<feature type="domain" description="BTB" evidence="14">
    <location>
        <begin position="603"/>
        <end position="667"/>
    </location>
</feature>
<feature type="compositionally biased region" description="Basic and acidic residues" evidence="13">
    <location>
        <begin position="1072"/>
        <end position="1107"/>
    </location>
</feature>
<feature type="region of interest" description="Disordered" evidence="13">
    <location>
        <begin position="1072"/>
        <end position="1143"/>
    </location>
</feature>
<dbReference type="Pfam" id="PF18371">
    <property type="entry name" value="FAD_SOX"/>
    <property type="match status" value="1"/>
</dbReference>
<keyword evidence="5" id="KW-0732">Signal</keyword>
<dbReference type="PANTHER" id="PTHR22897:SF7">
    <property type="entry name" value="SULFHYDRYL OXIDASE 2"/>
    <property type="match status" value="1"/>
</dbReference>
<evidence type="ECO:0000256" key="6">
    <source>
        <dbReference type="ARBA" id="ARBA00022827"/>
    </source>
</evidence>
<dbReference type="InterPro" id="IPR039798">
    <property type="entry name" value="Sulfhydryl_oxidase"/>
</dbReference>
<dbReference type="InterPro" id="IPR036774">
    <property type="entry name" value="ERV/ALR_sulphydryl_oxid_sf"/>
</dbReference>
<feature type="domain" description="Thioredoxin" evidence="16">
    <location>
        <begin position="1"/>
        <end position="115"/>
    </location>
</feature>
<dbReference type="SUPFAM" id="SSF54695">
    <property type="entry name" value="POZ domain"/>
    <property type="match status" value="1"/>
</dbReference>
<feature type="domain" description="BEN" evidence="17">
    <location>
        <begin position="899"/>
        <end position="996"/>
    </location>
</feature>
<comment type="function">
    <text evidence="12">Catalyzes the oxidation of sulfhydryl groups in peptide and protein thiols to disulfides with the reduction of oxygen to hydrogen peroxide.</text>
</comment>
<dbReference type="SUPFAM" id="SSF69000">
    <property type="entry name" value="FAD-dependent thiol oxidase"/>
    <property type="match status" value="1"/>
</dbReference>
<dbReference type="InterPro" id="IPR018379">
    <property type="entry name" value="BEN_domain"/>
</dbReference>
<comment type="cofactor">
    <cofactor evidence="1 12">
        <name>FAD</name>
        <dbReference type="ChEBI" id="CHEBI:57692"/>
    </cofactor>
</comment>
<keyword evidence="12" id="KW-0472">Membrane</keyword>
<name>A0A556V3H4_BAGYA</name>
<dbReference type="Pfam" id="PF00651">
    <property type="entry name" value="BTB"/>
    <property type="match status" value="1"/>
</dbReference>
<dbReference type="FunFam" id="1.10.10.2590:FF:000002">
    <property type="entry name" value="Putative nucleus accumbens-associated protein 2"/>
    <property type="match status" value="1"/>
</dbReference>
<keyword evidence="7" id="KW-0832">Ubl conjugation</keyword>
<evidence type="ECO:0000256" key="4">
    <source>
        <dbReference type="ARBA" id="ARBA00022630"/>
    </source>
</evidence>
<dbReference type="InterPro" id="IPR000210">
    <property type="entry name" value="BTB/POZ_dom"/>
</dbReference>
<proteinExistence type="inferred from homology"/>
<dbReference type="SMART" id="SM00225">
    <property type="entry name" value="BTB"/>
    <property type="match status" value="1"/>
</dbReference>
<dbReference type="GO" id="GO:0016971">
    <property type="term" value="F:flavin-dependent sulfhydryl oxidase activity"/>
    <property type="evidence" value="ECO:0007669"/>
    <property type="project" value="InterPro"/>
</dbReference>
<dbReference type="Gene3D" id="3.40.30.10">
    <property type="entry name" value="Glutaredoxin"/>
    <property type="match status" value="2"/>
</dbReference>
<comment type="catalytic activity">
    <reaction evidence="11 12">
        <text>2 R'C(R)SH + O2 = R'C(R)S-S(R)CR' + H2O2</text>
        <dbReference type="Rhea" id="RHEA:17357"/>
        <dbReference type="ChEBI" id="CHEBI:15379"/>
        <dbReference type="ChEBI" id="CHEBI:16240"/>
        <dbReference type="ChEBI" id="CHEBI:16520"/>
        <dbReference type="ChEBI" id="CHEBI:17412"/>
        <dbReference type="EC" id="1.8.3.2"/>
    </reaction>
</comment>
<comment type="caution">
    <text evidence="18">The sequence shown here is derived from an EMBL/GenBank/DDBJ whole genome shotgun (WGS) entry which is preliminary data.</text>
</comment>
<feature type="transmembrane region" description="Helical" evidence="12">
    <location>
        <begin position="529"/>
        <end position="546"/>
    </location>
</feature>
<evidence type="ECO:0000313" key="19">
    <source>
        <dbReference type="Proteomes" id="UP000319801"/>
    </source>
</evidence>
<gene>
    <name evidence="18" type="ORF">Baya_12455</name>
</gene>
<dbReference type="Pfam" id="PF10523">
    <property type="entry name" value="BEN"/>
    <property type="match status" value="1"/>
</dbReference>
<dbReference type="InterPro" id="IPR041269">
    <property type="entry name" value="QSOX_Trx1"/>
</dbReference>
<dbReference type="Pfam" id="PF18108">
    <property type="entry name" value="QSOX_Trx1"/>
    <property type="match status" value="1"/>
</dbReference>
<evidence type="ECO:0000313" key="18">
    <source>
        <dbReference type="EMBL" id="TST10027.1"/>
    </source>
</evidence>
<dbReference type="Pfam" id="PF04777">
    <property type="entry name" value="Evr1_Alr"/>
    <property type="match status" value="1"/>
</dbReference>
<organism evidence="18 19">
    <name type="scientific">Bagarius yarrelli</name>
    <name type="common">Goonch</name>
    <name type="synonym">Bagrus yarrelli</name>
    <dbReference type="NCBI Taxonomy" id="175774"/>
    <lineage>
        <taxon>Eukaryota</taxon>
        <taxon>Metazoa</taxon>
        <taxon>Chordata</taxon>
        <taxon>Craniata</taxon>
        <taxon>Vertebrata</taxon>
        <taxon>Euteleostomi</taxon>
        <taxon>Actinopterygii</taxon>
        <taxon>Neopterygii</taxon>
        <taxon>Teleostei</taxon>
        <taxon>Ostariophysi</taxon>
        <taxon>Siluriformes</taxon>
        <taxon>Sisoridae</taxon>
        <taxon>Sisorinae</taxon>
        <taxon>Bagarius</taxon>
    </lineage>
</organism>
<dbReference type="SMART" id="SM01025">
    <property type="entry name" value="BEN"/>
    <property type="match status" value="1"/>
</dbReference>
<dbReference type="InterPro" id="IPR013766">
    <property type="entry name" value="Thioredoxin_domain"/>
</dbReference>
<dbReference type="GO" id="GO:0003677">
    <property type="term" value="F:DNA binding"/>
    <property type="evidence" value="ECO:0007669"/>
    <property type="project" value="InterPro"/>
</dbReference>
<keyword evidence="19" id="KW-1185">Reference proteome</keyword>
<dbReference type="OrthoDB" id="10261408at2759"/>
<evidence type="ECO:0000259" key="14">
    <source>
        <dbReference type="PROSITE" id="PS50097"/>
    </source>
</evidence>
<keyword evidence="6 12" id="KW-0274">FAD</keyword>
<evidence type="ECO:0000256" key="12">
    <source>
        <dbReference type="RuleBase" id="RU371123"/>
    </source>
</evidence>
<keyword evidence="4 12" id="KW-0285">Flavoprotein</keyword>
<feature type="compositionally biased region" description="Low complexity" evidence="13">
    <location>
        <begin position="706"/>
        <end position="722"/>
    </location>
</feature>
<evidence type="ECO:0000259" key="17">
    <source>
        <dbReference type="PROSITE" id="PS51457"/>
    </source>
</evidence>
<dbReference type="Proteomes" id="UP000319801">
    <property type="component" value="Unassembled WGS sequence"/>
</dbReference>
<reference evidence="18 19" key="1">
    <citation type="journal article" date="2019" name="Genome Biol. Evol.">
        <title>Whole-Genome Sequencing of the Giant Devil Catfish, Bagarius yarrelli.</title>
        <authorList>
            <person name="Jiang W."/>
            <person name="Lv Y."/>
            <person name="Cheng L."/>
            <person name="Yang K."/>
            <person name="Chao B."/>
            <person name="Wang X."/>
            <person name="Li Y."/>
            <person name="Pan X."/>
            <person name="You X."/>
            <person name="Zhang Y."/>
            <person name="Yang J."/>
            <person name="Li J."/>
            <person name="Zhang X."/>
            <person name="Liu S."/>
            <person name="Sun C."/>
            <person name="Yang J."/>
            <person name="Shi Q."/>
        </authorList>
    </citation>
    <scope>NUCLEOTIDE SEQUENCE [LARGE SCALE GENOMIC DNA]</scope>
    <source>
        <strain evidence="18">JWS20170419001</strain>
        <tissue evidence="18">Muscle</tissue>
    </source>
</reference>
<dbReference type="FunFam" id="3.40.30.10:FF:000080">
    <property type="entry name" value="Sulfhydryl oxidase"/>
    <property type="match status" value="1"/>
</dbReference>
<dbReference type="Gene3D" id="3.30.710.10">
    <property type="entry name" value="Potassium Channel Kv1.1, Chain A"/>
    <property type="match status" value="1"/>
</dbReference>
<dbReference type="GO" id="GO:0006457">
    <property type="term" value="P:protein folding"/>
    <property type="evidence" value="ECO:0007669"/>
    <property type="project" value="TreeGrafter"/>
</dbReference>
<dbReference type="Pfam" id="PF00085">
    <property type="entry name" value="Thioredoxin"/>
    <property type="match status" value="1"/>
</dbReference>
<dbReference type="GO" id="GO:0005615">
    <property type="term" value="C:extracellular space"/>
    <property type="evidence" value="ECO:0007669"/>
    <property type="project" value="TreeGrafter"/>
</dbReference>
<evidence type="ECO:0000256" key="10">
    <source>
        <dbReference type="ARBA" id="ARBA00023180"/>
    </source>
</evidence>
<protein>
    <recommendedName>
        <fullName evidence="12">Sulfhydryl oxidase</fullName>
        <ecNumber evidence="12">1.8.3.2</ecNumber>
    </recommendedName>
</protein>
<evidence type="ECO:0000256" key="3">
    <source>
        <dbReference type="ARBA" id="ARBA00022499"/>
    </source>
</evidence>
<dbReference type="PANTHER" id="PTHR22897">
    <property type="entry name" value="QUIESCIN Q6-RELATED SULFHYDRYL OXIDASE"/>
    <property type="match status" value="1"/>
</dbReference>
<dbReference type="EMBL" id="VCAZ01000107">
    <property type="protein sequence ID" value="TST10027.1"/>
    <property type="molecule type" value="Genomic_DNA"/>
</dbReference>